<keyword evidence="6 8" id="KW-0539">Nucleus</keyword>
<evidence type="ECO:0000259" key="10">
    <source>
        <dbReference type="PROSITE" id="PS50119"/>
    </source>
</evidence>
<comment type="subcellular location">
    <subcellularLocation>
        <location evidence="1 8">Nucleus</location>
    </subcellularLocation>
</comment>
<evidence type="ECO:0000256" key="9">
    <source>
        <dbReference type="SAM" id="MobiDB-lite"/>
    </source>
</evidence>
<comment type="similarity">
    <text evidence="2">Belongs to the CONSTANS family.</text>
</comment>
<evidence type="ECO:0000256" key="3">
    <source>
        <dbReference type="ARBA" id="ARBA00022723"/>
    </source>
</evidence>
<accession>A0A2I0AZQ7</accession>
<gene>
    <name evidence="12" type="primary">COL16</name>
    <name evidence="12" type="ORF">AXF42_Ash005923</name>
</gene>
<dbReference type="AlphaFoldDB" id="A0A2I0AZQ7"/>
<dbReference type="PANTHER" id="PTHR31874:SF1">
    <property type="entry name" value="ZINC FINGER PROTEIN CONSTANS-LIKE 6"/>
    <property type="match status" value="1"/>
</dbReference>
<dbReference type="EMBL" id="KZ451932">
    <property type="protein sequence ID" value="PKA61027.1"/>
    <property type="molecule type" value="Genomic_DNA"/>
</dbReference>
<dbReference type="SMR" id="A0A2I0AZQ7"/>
<evidence type="ECO:0000256" key="2">
    <source>
        <dbReference type="ARBA" id="ARBA00010024"/>
    </source>
</evidence>
<evidence type="ECO:0000256" key="7">
    <source>
        <dbReference type="PROSITE-ProRule" id="PRU00024"/>
    </source>
</evidence>
<dbReference type="InterPro" id="IPR010402">
    <property type="entry name" value="CCT_domain"/>
</dbReference>
<dbReference type="PROSITE" id="PS50119">
    <property type="entry name" value="ZF_BBOX"/>
    <property type="match status" value="1"/>
</dbReference>
<feature type="domain" description="B box-type" evidence="10">
    <location>
        <begin position="23"/>
        <end position="70"/>
    </location>
</feature>
<evidence type="ECO:0000256" key="1">
    <source>
        <dbReference type="ARBA" id="ARBA00004123"/>
    </source>
</evidence>
<evidence type="ECO:0000256" key="5">
    <source>
        <dbReference type="ARBA" id="ARBA00022833"/>
    </source>
</evidence>
<evidence type="ECO:0000256" key="4">
    <source>
        <dbReference type="ARBA" id="ARBA00022771"/>
    </source>
</evidence>
<keyword evidence="5" id="KW-0862">Zinc</keyword>
<dbReference type="Pfam" id="PF00643">
    <property type="entry name" value="zf-B_box"/>
    <property type="match status" value="1"/>
</dbReference>
<dbReference type="Proteomes" id="UP000236161">
    <property type="component" value="Unassembled WGS sequence"/>
</dbReference>
<organism evidence="12 13">
    <name type="scientific">Apostasia shenzhenica</name>
    <dbReference type="NCBI Taxonomy" id="1088818"/>
    <lineage>
        <taxon>Eukaryota</taxon>
        <taxon>Viridiplantae</taxon>
        <taxon>Streptophyta</taxon>
        <taxon>Embryophyta</taxon>
        <taxon>Tracheophyta</taxon>
        <taxon>Spermatophyta</taxon>
        <taxon>Magnoliopsida</taxon>
        <taxon>Liliopsida</taxon>
        <taxon>Asparagales</taxon>
        <taxon>Orchidaceae</taxon>
        <taxon>Apostasioideae</taxon>
        <taxon>Apostasia</taxon>
    </lineage>
</organism>
<dbReference type="PANTHER" id="PTHR31874">
    <property type="entry name" value="CCT MOTIF FAMILY PROTEIN, EXPRESSED"/>
    <property type="match status" value="1"/>
</dbReference>
<dbReference type="SMART" id="SM00336">
    <property type="entry name" value="BBOX"/>
    <property type="match status" value="1"/>
</dbReference>
<proteinExistence type="inferred from homology"/>
<sequence length="413" mass="44358">MSHHAEKPRSPPEATVAAAVGGKTARACDSCLSRRARWYCAADDAFLCQACDSSVHSANPLARRHERLRLKISSFGCGGGLDCFVPAWHHGFKRKARTPRPHHHAKPVVPELETSGEADGEGENVEEEEQLLYRVPTLDPAVTALASLSASRGRDWKSIAASGGSSGDGKLGLGVMPSEVDMAEFAADMERLLGRGLEGGDSFCMKELGLVDAGEDAVNAGTAVAGAGSGCQLEAVKAETLEDRFDGEVGLSFEMEVDLSRETLELDFHCGSPAAEVPAAAEGDEEEEKQKSFPRGMALKLDYEAVIAAWSVQGCSPWTSGERPHLGPEECWLQFMQGMWGGGGGGGMAGGGGIQVMVDVGREARVTRYREKRRTRLFSKKIRYEVRKLNAEKRPRMKGRFVKRTSFSAAGGS</sequence>
<protein>
    <submittedName>
        <fullName evidence="12">Zinc finger protein CONSTANS-LIKE 16</fullName>
    </submittedName>
</protein>
<dbReference type="OrthoDB" id="153872at2759"/>
<reference evidence="12 13" key="1">
    <citation type="journal article" date="2017" name="Nature">
        <title>The Apostasia genome and the evolution of orchids.</title>
        <authorList>
            <person name="Zhang G.Q."/>
            <person name="Liu K.W."/>
            <person name="Li Z."/>
            <person name="Lohaus R."/>
            <person name="Hsiao Y.Y."/>
            <person name="Niu S.C."/>
            <person name="Wang J.Y."/>
            <person name="Lin Y.C."/>
            <person name="Xu Q."/>
            <person name="Chen L.J."/>
            <person name="Yoshida K."/>
            <person name="Fujiwara S."/>
            <person name="Wang Z.W."/>
            <person name="Zhang Y.Q."/>
            <person name="Mitsuda N."/>
            <person name="Wang M."/>
            <person name="Liu G.H."/>
            <person name="Pecoraro L."/>
            <person name="Huang H.X."/>
            <person name="Xiao X.J."/>
            <person name="Lin M."/>
            <person name="Wu X.Y."/>
            <person name="Wu W.L."/>
            <person name="Chen Y.Y."/>
            <person name="Chang S.B."/>
            <person name="Sakamoto S."/>
            <person name="Ohme-Takagi M."/>
            <person name="Yagi M."/>
            <person name="Zeng S.J."/>
            <person name="Shen C.Y."/>
            <person name="Yeh C.M."/>
            <person name="Luo Y.B."/>
            <person name="Tsai W.C."/>
            <person name="Van de Peer Y."/>
            <person name="Liu Z.J."/>
        </authorList>
    </citation>
    <scope>NUCLEOTIDE SEQUENCE [LARGE SCALE GENOMIC DNA]</scope>
    <source>
        <strain evidence="13">cv. Shenzhen</strain>
        <tissue evidence="12">Stem</tissue>
    </source>
</reference>
<keyword evidence="13" id="KW-1185">Reference proteome</keyword>
<evidence type="ECO:0000256" key="8">
    <source>
        <dbReference type="PROSITE-ProRule" id="PRU00357"/>
    </source>
</evidence>
<evidence type="ECO:0000313" key="13">
    <source>
        <dbReference type="Proteomes" id="UP000236161"/>
    </source>
</evidence>
<keyword evidence="3" id="KW-0479">Metal-binding</keyword>
<dbReference type="InterPro" id="IPR049808">
    <property type="entry name" value="CONSTANS-like_Bbox1"/>
</dbReference>
<feature type="compositionally biased region" description="Acidic residues" evidence="9">
    <location>
        <begin position="114"/>
        <end position="128"/>
    </location>
</feature>
<evidence type="ECO:0000259" key="11">
    <source>
        <dbReference type="PROSITE" id="PS51017"/>
    </source>
</evidence>
<feature type="compositionally biased region" description="Basic residues" evidence="9">
    <location>
        <begin position="96"/>
        <end position="106"/>
    </location>
</feature>
<dbReference type="Pfam" id="PF06203">
    <property type="entry name" value="CCT"/>
    <property type="match status" value="1"/>
</dbReference>
<keyword evidence="4 7" id="KW-0863">Zinc-finger</keyword>
<dbReference type="PROSITE" id="PS51017">
    <property type="entry name" value="CCT"/>
    <property type="match status" value="1"/>
</dbReference>
<dbReference type="InterPro" id="IPR000315">
    <property type="entry name" value="Znf_B-box"/>
</dbReference>
<dbReference type="GO" id="GO:0005634">
    <property type="term" value="C:nucleus"/>
    <property type="evidence" value="ECO:0007669"/>
    <property type="project" value="UniProtKB-SubCell"/>
</dbReference>
<dbReference type="GO" id="GO:0006355">
    <property type="term" value="P:regulation of DNA-templated transcription"/>
    <property type="evidence" value="ECO:0007669"/>
    <property type="project" value="TreeGrafter"/>
</dbReference>
<evidence type="ECO:0000256" key="6">
    <source>
        <dbReference type="ARBA" id="ARBA00023242"/>
    </source>
</evidence>
<name>A0A2I0AZQ7_9ASPA</name>
<dbReference type="STRING" id="1088818.A0A2I0AZQ7"/>
<evidence type="ECO:0000313" key="12">
    <source>
        <dbReference type="EMBL" id="PKA61027.1"/>
    </source>
</evidence>
<dbReference type="InterPro" id="IPR052453">
    <property type="entry name" value="CONSTANS-like_ZF"/>
</dbReference>
<dbReference type="GO" id="GO:0008270">
    <property type="term" value="F:zinc ion binding"/>
    <property type="evidence" value="ECO:0007669"/>
    <property type="project" value="UniProtKB-KW"/>
</dbReference>
<feature type="region of interest" description="Disordered" evidence="9">
    <location>
        <begin position="96"/>
        <end position="128"/>
    </location>
</feature>
<feature type="domain" description="CCT" evidence="11">
    <location>
        <begin position="362"/>
        <end position="404"/>
    </location>
</feature>
<dbReference type="CDD" id="cd19821">
    <property type="entry name" value="Bbox1_BBX-like"/>
    <property type="match status" value="1"/>
</dbReference>